<evidence type="ECO:0000256" key="1">
    <source>
        <dbReference type="ARBA" id="ARBA00005189"/>
    </source>
</evidence>
<organism evidence="5 6">
    <name type="scientific">Roseiterribacter gracilis</name>
    <dbReference type="NCBI Taxonomy" id="2812848"/>
    <lineage>
        <taxon>Bacteria</taxon>
        <taxon>Pseudomonadati</taxon>
        <taxon>Pseudomonadota</taxon>
        <taxon>Alphaproteobacteria</taxon>
        <taxon>Rhodospirillales</taxon>
        <taxon>Roseiterribacteraceae</taxon>
        <taxon>Roseiterribacter</taxon>
    </lineage>
</organism>
<evidence type="ECO:0000256" key="2">
    <source>
        <dbReference type="ARBA" id="ARBA00022603"/>
    </source>
</evidence>
<keyword evidence="6" id="KW-1185">Reference proteome</keyword>
<evidence type="ECO:0000256" key="3">
    <source>
        <dbReference type="ARBA" id="ARBA00022679"/>
    </source>
</evidence>
<evidence type="ECO:0008006" key="7">
    <source>
        <dbReference type="Google" id="ProtNLM"/>
    </source>
</evidence>
<dbReference type="Gene3D" id="3.40.50.150">
    <property type="entry name" value="Vaccinia Virus protein VP39"/>
    <property type="match status" value="1"/>
</dbReference>
<reference evidence="5" key="1">
    <citation type="submission" date="2021-02" db="EMBL/GenBank/DDBJ databases">
        <title>Genome sequence of Rhodospirillales sp. strain TMPK1 isolated from soil.</title>
        <authorList>
            <person name="Nakai R."/>
            <person name="Kusada H."/>
            <person name="Tamaki H."/>
        </authorList>
    </citation>
    <scope>NUCLEOTIDE SEQUENCE</scope>
    <source>
        <strain evidence="5">TMPK1</strain>
    </source>
</reference>
<accession>A0A8S8XHS7</accession>
<keyword evidence="2" id="KW-0489">Methyltransferase</keyword>
<evidence type="ECO:0000256" key="4">
    <source>
        <dbReference type="ARBA" id="ARBA00025707"/>
    </source>
</evidence>
<evidence type="ECO:0000313" key="5">
    <source>
        <dbReference type="EMBL" id="GIL41107.1"/>
    </source>
</evidence>
<comment type="caution">
    <text evidence="5">The sequence shown here is derived from an EMBL/GenBank/DDBJ whole genome shotgun (WGS) entry which is preliminary data.</text>
</comment>
<sequence>MVAWWEGYDLSALKAREKAEAEAAGVIEEGPASPSNKAAGALDRFGKPLWTATRIQVAEKMWGEGLTTPGGKEYTESLVKPLGINNTMSVLDMSAGLGGLSRTMHRSYGAWITGLEANPMLAEYGMEYSKKANLQKQAPISHYDPNNFAMDRRYDVIFAKETLFTVADKGALFRKINDSLKPGGQMLLIDYVVTSQDVLPGLRSWSDVEPVEPFPWSIDEAKETFAKMKLDVRIAEDSTARQIGFIASALSILQKHLESHELNDETRDAVTSEVKLWGKRAEALMKGLKLYRFHALKPG</sequence>
<dbReference type="GO" id="GO:0032259">
    <property type="term" value="P:methylation"/>
    <property type="evidence" value="ECO:0007669"/>
    <property type="project" value="UniProtKB-KW"/>
</dbReference>
<dbReference type="Pfam" id="PF13489">
    <property type="entry name" value="Methyltransf_23"/>
    <property type="match status" value="1"/>
</dbReference>
<gene>
    <name evidence="5" type="ORF">TMPK1_33440</name>
</gene>
<dbReference type="EMBL" id="BOPV01000001">
    <property type="protein sequence ID" value="GIL41107.1"/>
    <property type="molecule type" value="Genomic_DNA"/>
</dbReference>
<comment type="pathway">
    <text evidence="4">Phospholipid metabolism.</text>
</comment>
<keyword evidence="3" id="KW-0808">Transferase</keyword>
<dbReference type="PANTHER" id="PTHR44307:SF2">
    <property type="entry name" value="PHOSPHOETHANOLAMINE METHYLTRANSFERASE ISOFORM X1"/>
    <property type="match status" value="1"/>
</dbReference>
<evidence type="ECO:0000313" key="6">
    <source>
        <dbReference type="Proteomes" id="UP000681075"/>
    </source>
</evidence>
<dbReference type="AlphaFoldDB" id="A0A8S8XHS7"/>
<dbReference type="SUPFAM" id="SSF53335">
    <property type="entry name" value="S-adenosyl-L-methionine-dependent methyltransferases"/>
    <property type="match status" value="1"/>
</dbReference>
<protein>
    <recommendedName>
        <fullName evidence="7">Methyltransferase domain-containing protein</fullName>
    </recommendedName>
</protein>
<comment type="pathway">
    <text evidence="1">Lipid metabolism.</text>
</comment>
<proteinExistence type="predicted"/>
<dbReference type="Proteomes" id="UP000681075">
    <property type="component" value="Unassembled WGS sequence"/>
</dbReference>
<dbReference type="CDD" id="cd02440">
    <property type="entry name" value="AdoMet_MTases"/>
    <property type="match status" value="1"/>
</dbReference>
<name>A0A8S8XHS7_9PROT</name>
<dbReference type="InterPro" id="IPR029063">
    <property type="entry name" value="SAM-dependent_MTases_sf"/>
</dbReference>
<dbReference type="GO" id="GO:0008168">
    <property type="term" value="F:methyltransferase activity"/>
    <property type="evidence" value="ECO:0007669"/>
    <property type="project" value="UniProtKB-KW"/>
</dbReference>
<dbReference type="PANTHER" id="PTHR44307">
    <property type="entry name" value="PHOSPHOETHANOLAMINE METHYLTRANSFERASE"/>
    <property type="match status" value="1"/>
</dbReference>